<reference evidence="1" key="1">
    <citation type="submission" date="2021-05" db="EMBL/GenBank/DDBJ databases">
        <authorList>
            <person name="Alioto T."/>
            <person name="Alioto T."/>
            <person name="Gomez Garrido J."/>
        </authorList>
    </citation>
    <scope>NUCLEOTIDE SEQUENCE</scope>
</reference>
<evidence type="ECO:0000313" key="1">
    <source>
        <dbReference type="EMBL" id="CAG6474415.1"/>
    </source>
</evidence>
<dbReference type="EMBL" id="HBUE01074706">
    <property type="protein sequence ID" value="CAG6474415.1"/>
    <property type="molecule type" value="Transcribed_RNA"/>
</dbReference>
<protein>
    <submittedName>
        <fullName evidence="1">(northern house mosquito) hypothetical protein</fullName>
    </submittedName>
</protein>
<organism evidence="1">
    <name type="scientific">Culex pipiens</name>
    <name type="common">House mosquito</name>
    <dbReference type="NCBI Taxonomy" id="7175"/>
    <lineage>
        <taxon>Eukaryota</taxon>
        <taxon>Metazoa</taxon>
        <taxon>Ecdysozoa</taxon>
        <taxon>Arthropoda</taxon>
        <taxon>Hexapoda</taxon>
        <taxon>Insecta</taxon>
        <taxon>Pterygota</taxon>
        <taxon>Neoptera</taxon>
        <taxon>Endopterygota</taxon>
        <taxon>Diptera</taxon>
        <taxon>Nematocera</taxon>
        <taxon>Culicoidea</taxon>
        <taxon>Culicidae</taxon>
        <taxon>Culicinae</taxon>
        <taxon>Culicini</taxon>
        <taxon>Culex</taxon>
        <taxon>Culex</taxon>
    </lineage>
</organism>
<proteinExistence type="predicted"/>
<name>A0A8D8BJ33_CULPI</name>
<accession>A0A8D8BJ33</accession>
<dbReference type="AlphaFoldDB" id="A0A8D8BJ33"/>
<sequence length="112" mass="12523">MDHWSWMERSTDVQTVDIWGWAGHRRPVPTCPVIDRSSSSWSSSSTVGRGWSDCWVRWTSAWRRSRGSPRLACRVALIVFGFCSGPRSAKSHAAGHRRSRCPCGRGCTVDSG</sequence>